<dbReference type="InterPro" id="IPR031709">
    <property type="entry name" value="PutAbiC"/>
</dbReference>
<name>A0A1N6IN75_9FLAO</name>
<feature type="transmembrane region" description="Helical" evidence="1">
    <location>
        <begin position="7"/>
        <end position="31"/>
    </location>
</feature>
<accession>A0A1N6IN75</accession>
<evidence type="ECO:0000313" key="2">
    <source>
        <dbReference type="EMBL" id="SIO33385.1"/>
    </source>
</evidence>
<organism evidence="2 3">
    <name type="scientific">Chryseobacterium scophthalmum</name>
    <dbReference type="NCBI Taxonomy" id="59733"/>
    <lineage>
        <taxon>Bacteria</taxon>
        <taxon>Pseudomonadati</taxon>
        <taxon>Bacteroidota</taxon>
        <taxon>Flavobacteriia</taxon>
        <taxon>Flavobacteriales</taxon>
        <taxon>Weeksellaceae</taxon>
        <taxon>Chryseobacterium group</taxon>
        <taxon>Chryseobacterium</taxon>
    </lineage>
</organism>
<sequence>MKFDKTITTILAIISILLLFICSFYLINYFINTECSMDYKNYLISNKRILDANEFGDYFGGIMNPIIGLSAAFITFLAFYIQFVANKQITNQFKVQQFESHFYEMLRLHKENVNEIQIEQTTLVSNRTSAGVHINWTKSYNEIKGRDVFIYFSNELEIAYKTILKINFDKEIAFDEAYKTFFNGLEKEDKFFNELLAIKNIHKTEFIDRTVKTKQSSNEIDGITIKSTFPLFEGHENNLGHYYRHLYHTVKFVVNYDNKIIDYTNKRKYLQLLRAQLSNFEQVMLFYNWVSGYGKAWEDNKFFSDYRMIHNLSSKLFLDEDFFIKIKEDIRINNPKFLTIPNKLNDYLYESDG</sequence>
<dbReference type="EMBL" id="FSRQ01000004">
    <property type="protein sequence ID" value="SIO33385.1"/>
    <property type="molecule type" value="Genomic_DNA"/>
</dbReference>
<dbReference type="Pfam" id="PF16872">
    <property type="entry name" value="putAbiC"/>
    <property type="match status" value="1"/>
</dbReference>
<gene>
    <name evidence="2" type="ORF">SAMN05421769_3587</name>
</gene>
<keyword evidence="3" id="KW-1185">Reference proteome</keyword>
<dbReference type="Proteomes" id="UP000184782">
    <property type="component" value="Unassembled WGS sequence"/>
</dbReference>
<evidence type="ECO:0000256" key="1">
    <source>
        <dbReference type="SAM" id="Phobius"/>
    </source>
</evidence>
<protein>
    <submittedName>
        <fullName evidence="2">Putative phage abortive infection protein</fullName>
    </submittedName>
</protein>
<dbReference type="STRING" id="59733.SAMN05421769_3587"/>
<proteinExistence type="predicted"/>
<feature type="transmembrane region" description="Helical" evidence="1">
    <location>
        <begin position="66"/>
        <end position="85"/>
    </location>
</feature>
<reference evidence="3" key="1">
    <citation type="submission" date="2016-12" db="EMBL/GenBank/DDBJ databases">
        <authorList>
            <person name="Varghese N."/>
            <person name="Submissions S."/>
        </authorList>
    </citation>
    <scope>NUCLEOTIDE SEQUENCE [LARGE SCALE GENOMIC DNA]</scope>
    <source>
        <strain evidence="3">DSM 16779</strain>
    </source>
</reference>
<keyword evidence="1" id="KW-0812">Transmembrane</keyword>
<dbReference type="AlphaFoldDB" id="A0A1N6IN75"/>
<keyword evidence="1" id="KW-0472">Membrane</keyword>
<evidence type="ECO:0000313" key="3">
    <source>
        <dbReference type="Proteomes" id="UP000184782"/>
    </source>
</evidence>
<keyword evidence="1" id="KW-1133">Transmembrane helix</keyword>